<dbReference type="EMBL" id="CP054257">
    <property type="protein sequence ID" value="QTQ12294.1"/>
    <property type="molecule type" value="Genomic_DNA"/>
</dbReference>
<dbReference type="EC" id="2.7.7.65" evidence="1"/>
<name>A0A975F1D4_9SPIR</name>
<dbReference type="GO" id="GO:0052621">
    <property type="term" value="F:diguanylate cyclase activity"/>
    <property type="evidence" value="ECO:0007669"/>
    <property type="project" value="UniProtKB-EC"/>
</dbReference>
<dbReference type="CDD" id="cd01949">
    <property type="entry name" value="GGDEF"/>
    <property type="match status" value="1"/>
</dbReference>
<feature type="transmembrane region" description="Helical" evidence="3">
    <location>
        <begin position="45"/>
        <end position="63"/>
    </location>
</feature>
<evidence type="ECO:0000313" key="6">
    <source>
        <dbReference type="Proteomes" id="UP000671995"/>
    </source>
</evidence>
<evidence type="ECO:0000256" key="2">
    <source>
        <dbReference type="ARBA" id="ARBA00034247"/>
    </source>
</evidence>
<feature type="transmembrane region" description="Helical" evidence="3">
    <location>
        <begin position="107"/>
        <end position="128"/>
    </location>
</feature>
<dbReference type="InterPro" id="IPR000160">
    <property type="entry name" value="GGDEF_dom"/>
</dbReference>
<dbReference type="InterPro" id="IPR050469">
    <property type="entry name" value="Diguanylate_Cyclase"/>
</dbReference>
<feature type="transmembrane region" description="Helical" evidence="3">
    <location>
        <begin position="6"/>
        <end position="25"/>
    </location>
</feature>
<evidence type="ECO:0000313" key="5">
    <source>
        <dbReference type="EMBL" id="QTQ12294.1"/>
    </source>
</evidence>
<dbReference type="AlphaFoldDB" id="A0A975F1D4"/>
<organism evidence="5 6">
    <name type="scientific">Treponema parvum</name>
    <dbReference type="NCBI Taxonomy" id="138851"/>
    <lineage>
        <taxon>Bacteria</taxon>
        <taxon>Pseudomonadati</taxon>
        <taxon>Spirochaetota</taxon>
        <taxon>Spirochaetia</taxon>
        <taxon>Spirochaetales</taxon>
        <taxon>Treponemataceae</taxon>
        <taxon>Treponema</taxon>
    </lineage>
</organism>
<protein>
    <recommendedName>
        <fullName evidence="1">diguanylate cyclase</fullName>
        <ecNumber evidence="1">2.7.7.65</ecNumber>
    </recommendedName>
</protein>
<dbReference type="SUPFAM" id="SSF55073">
    <property type="entry name" value="Nucleotide cyclase"/>
    <property type="match status" value="1"/>
</dbReference>
<evidence type="ECO:0000259" key="4">
    <source>
        <dbReference type="PROSITE" id="PS50887"/>
    </source>
</evidence>
<dbReference type="NCBIfam" id="TIGR00254">
    <property type="entry name" value="GGDEF"/>
    <property type="match status" value="1"/>
</dbReference>
<dbReference type="GO" id="GO:0005886">
    <property type="term" value="C:plasma membrane"/>
    <property type="evidence" value="ECO:0007669"/>
    <property type="project" value="TreeGrafter"/>
</dbReference>
<keyword evidence="3" id="KW-0812">Transmembrane</keyword>
<keyword evidence="3" id="KW-0472">Membrane</keyword>
<keyword evidence="3" id="KW-1133">Transmembrane helix</keyword>
<dbReference type="Proteomes" id="UP000671995">
    <property type="component" value="Chromosome"/>
</dbReference>
<feature type="transmembrane region" description="Helical" evidence="3">
    <location>
        <begin position="75"/>
        <end position="95"/>
    </location>
</feature>
<dbReference type="SMART" id="SM00267">
    <property type="entry name" value="GGDEF"/>
    <property type="match status" value="1"/>
</dbReference>
<dbReference type="PROSITE" id="PS50887">
    <property type="entry name" value="GGDEF"/>
    <property type="match status" value="1"/>
</dbReference>
<evidence type="ECO:0000256" key="3">
    <source>
        <dbReference type="SAM" id="Phobius"/>
    </source>
</evidence>
<comment type="catalytic activity">
    <reaction evidence="2">
        <text>2 GTP = 3',3'-c-di-GMP + 2 diphosphate</text>
        <dbReference type="Rhea" id="RHEA:24898"/>
        <dbReference type="ChEBI" id="CHEBI:33019"/>
        <dbReference type="ChEBI" id="CHEBI:37565"/>
        <dbReference type="ChEBI" id="CHEBI:58805"/>
        <dbReference type="EC" id="2.7.7.65"/>
    </reaction>
</comment>
<dbReference type="InterPro" id="IPR029787">
    <property type="entry name" value="Nucleotide_cyclase"/>
</dbReference>
<dbReference type="InterPro" id="IPR043128">
    <property type="entry name" value="Rev_trsase/Diguanyl_cyclase"/>
</dbReference>
<proteinExistence type="predicted"/>
<feature type="domain" description="GGDEF" evidence="4">
    <location>
        <begin position="257"/>
        <end position="396"/>
    </location>
</feature>
<reference evidence="5" key="2">
    <citation type="journal article" date="2021" name="Microbiol. Resour. Announc.">
        <title>Complete Genome Sequences of Three Human Oral Treponema parvum Isolates.</title>
        <authorList>
            <person name="Zeng H."/>
            <person name="Watt R.M."/>
        </authorList>
    </citation>
    <scope>NUCLEOTIDE SEQUENCE</scope>
    <source>
        <strain evidence="5">ATCC 700773</strain>
    </source>
</reference>
<accession>A0A975F1D4</accession>
<feature type="transmembrane region" description="Helical" evidence="3">
    <location>
        <begin position="148"/>
        <end position="170"/>
    </location>
</feature>
<evidence type="ECO:0000256" key="1">
    <source>
        <dbReference type="ARBA" id="ARBA00012528"/>
    </source>
</evidence>
<reference evidence="5" key="1">
    <citation type="submission" date="2020-05" db="EMBL/GenBank/DDBJ databases">
        <authorList>
            <person name="Zeng H."/>
            <person name="Chan Y.K."/>
            <person name="Watt R.M."/>
        </authorList>
    </citation>
    <scope>NUCLEOTIDE SEQUENCE</scope>
    <source>
        <strain evidence="5">ATCC 700773</strain>
    </source>
</reference>
<dbReference type="Pfam" id="PF00990">
    <property type="entry name" value="GGDEF"/>
    <property type="match status" value="1"/>
</dbReference>
<dbReference type="GO" id="GO:1902201">
    <property type="term" value="P:negative regulation of bacterial-type flagellum-dependent cell motility"/>
    <property type="evidence" value="ECO:0007669"/>
    <property type="project" value="TreeGrafter"/>
</dbReference>
<dbReference type="GO" id="GO:0043709">
    <property type="term" value="P:cell adhesion involved in single-species biofilm formation"/>
    <property type="evidence" value="ECO:0007669"/>
    <property type="project" value="TreeGrafter"/>
</dbReference>
<dbReference type="PANTHER" id="PTHR45138">
    <property type="entry name" value="REGULATORY COMPONENTS OF SENSORY TRANSDUCTION SYSTEM"/>
    <property type="match status" value="1"/>
</dbReference>
<feature type="transmembrane region" description="Helical" evidence="3">
    <location>
        <begin position="182"/>
        <end position="202"/>
    </location>
</feature>
<gene>
    <name evidence="5" type="ORF">HRI96_08835</name>
</gene>
<dbReference type="PANTHER" id="PTHR45138:SF9">
    <property type="entry name" value="DIGUANYLATE CYCLASE DGCM-RELATED"/>
    <property type="match status" value="1"/>
</dbReference>
<dbReference type="RefSeq" id="WP_210117008.1">
    <property type="nucleotide sequence ID" value="NZ_CP054257.1"/>
</dbReference>
<dbReference type="Gene3D" id="3.30.70.270">
    <property type="match status" value="1"/>
</dbReference>
<sequence length="396" mass="46013">MLDFKYVFSYVAVEFFFMVFSVSILDKLTHDIGSQSEIKFFKRLVYAYLLYLFSDIIWILIQFKVFSPPRMVKNFVMILNIMFVAVTSYFWFCFAEIKLKNRFITSLRFNLIVFSPVLLLLVLYLVSIKTGIFFSISDNAGFETGPCYWISVVIISMYPTFVALHAFYRIRKEKSTINKKEYATLILFVFFPLICAVINNFISSTPVVAPAIFSSIFFVFITLQELKIYNDALTGLNNRRRAEQYIIESINSVVPERPFYFFILDINSFKYINDTFGHAEGDRALRLVADILKKVCMNYQSFTARWGGDEFIVIVYKSNLHDTKDLTPEDFIKDIYENWETAVKAENIKYKFSASIGYTKCASADTTMTQLITEADKILYKNKQLAHKKEPNGGAR</sequence>
<feature type="transmembrane region" description="Helical" evidence="3">
    <location>
        <begin position="208"/>
        <end position="226"/>
    </location>
</feature>